<dbReference type="PROSITE" id="PS50994">
    <property type="entry name" value="INTEGRASE"/>
    <property type="match status" value="1"/>
</dbReference>
<dbReference type="AlphaFoldDB" id="A0A224Z1A3"/>
<accession>A0A224Z1A3</accession>
<proteinExistence type="predicted"/>
<feature type="domain" description="Integrase catalytic" evidence="2">
    <location>
        <begin position="18"/>
        <end position="105"/>
    </location>
</feature>
<dbReference type="InterPro" id="IPR001584">
    <property type="entry name" value="Integrase_cat-core"/>
</dbReference>
<dbReference type="InterPro" id="IPR012337">
    <property type="entry name" value="RNaseH-like_sf"/>
</dbReference>
<reference evidence="3" key="1">
    <citation type="journal article" date="2017" name="Parasit. Vectors">
        <title>Sialotranscriptomics of Rhipicephalus zambeziensis reveals intricate expression profiles of secretory proteins and suggests tight temporal transcriptional regulation during blood-feeding.</title>
        <authorList>
            <person name="de Castro M.H."/>
            <person name="de Klerk D."/>
            <person name="Pienaar R."/>
            <person name="Rees D.J.G."/>
            <person name="Mans B.J."/>
        </authorList>
    </citation>
    <scope>NUCLEOTIDE SEQUENCE</scope>
    <source>
        <tissue evidence="3">Salivary glands</tissue>
    </source>
</reference>
<feature type="compositionally biased region" description="Basic residues" evidence="1">
    <location>
        <begin position="1"/>
        <end position="13"/>
    </location>
</feature>
<dbReference type="Gene3D" id="3.30.420.10">
    <property type="entry name" value="Ribonuclease H-like superfamily/Ribonuclease H"/>
    <property type="match status" value="1"/>
</dbReference>
<name>A0A224Z1A3_9ACAR</name>
<dbReference type="GO" id="GO:0015074">
    <property type="term" value="P:DNA integration"/>
    <property type="evidence" value="ECO:0007669"/>
    <property type="project" value="InterPro"/>
</dbReference>
<evidence type="ECO:0000259" key="2">
    <source>
        <dbReference type="PROSITE" id="PS50994"/>
    </source>
</evidence>
<dbReference type="InterPro" id="IPR036397">
    <property type="entry name" value="RNaseH_sf"/>
</dbReference>
<dbReference type="EMBL" id="GFPF01012490">
    <property type="protein sequence ID" value="MAA23636.1"/>
    <property type="molecule type" value="Transcribed_RNA"/>
</dbReference>
<dbReference type="SUPFAM" id="SSF53098">
    <property type="entry name" value="Ribonuclease H-like"/>
    <property type="match status" value="1"/>
</dbReference>
<feature type="region of interest" description="Disordered" evidence="1">
    <location>
        <begin position="1"/>
        <end position="20"/>
    </location>
</feature>
<organism evidence="3">
    <name type="scientific">Rhipicephalus zambeziensis</name>
    <dbReference type="NCBI Taxonomy" id="60191"/>
    <lineage>
        <taxon>Eukaryota</taxon>
        <taxon>Metazoa</taxon>
        <taxon>Ecdysozoa</taxon>
        <taxon>Arthropoda</taxon>
        <taxon>Chelicerata</taxon>
        <taxon>Arachnida</taxon>
        <taxon>Acari</taxon>
        <taxon>Parasitiformes</taxon>
        <taxon>Ixodida</taxon>
        <taxon>Ixodoidea</taxon>
        <taxon>Ixodidae</taxon>
        <taxon>Rhipicephalinae</taxon>
        <taxon>Rhipicephalus</taxon>
        <taxon>Rhipicephalus</taxon>
    </lineage>
</organism>
<dbReference type="GO" id="GO:0003676">
    <property type="term" value="F:nucleic acid binding"/>
    <property type="evidence" value="ECO:0007669"/>
    <property type="project" value="InterPro"/>
</dbReference>
<evidence type="ECO:0000313" key="3">
    <source>
        <dbReference type="EMBL" id="MAA23636.1"/>
    </source>
</evidence>
<evidence type="ECO:0000256" key="1">
    <source>
        <dbReference type="SAM" id="MobiDB-lite"/>
    </source>
</evidence>
<protein>
    <submittedName>
        <fullName evidence="3">Tick transposon</fullName>
    </submittedName>
</protein>
<sequence>MDRRSYRLPHPLRRSNSPAKGSAAEVANFFDDVIVLRPGAPEVFITGRGTAFTADLTHAILKYSQTSHRRTTAYHPRTIGLIEHLSNTIADMLAMYSRAQYQLDE</sequence>